<comment type="caution">
    <text evidence="1">The sequence shown here is derived from an EMBL/GenBank/DDBJ whole genome shotgun (WGS) entry which is preliminary data.</text>
</comment>
<organism evidence="1 2">
    <name type="scientific">Paramuricea clavata</name>
    <name type="common">Red gorgonian</name>
    <name type="synonym">Violescent sea-whip</name>
    <dbReference type="NCBI Taxonomy" id="317549"/>
    <lineage>
        <taxon>Eukaryota</taxon>
        <taxon>Metazoa</taxon>
        <taxon>Cnidaria</taxon>
        <taxon>Anthozoa</taxon>
        <taxon>Octocorallia</taxon>
        <taxon>Malacalcyonacea</taxon>
        <taxon>Plexauridae</taxon>
        <taxon>Paramuricea</taxon>
    </lineage>
</organism>
<evidence type="ECO:0000313" key="1">
    <source>
        <dbReference type="EMBL" id="CAB4024702.1"/>
    </source>
</evidence>
<keyword evidence="2" id="KW-1185">Reference proteome</keyword>
<gene>
    <name evidence="1" type="ORF">PACLA_8A007864</name>
</gene>
<accession>A0A6S7KAM5</accession>
<dbReference type="Proteomes" id="UP001152795">
    <property type="component" value="Unassembled WGS sequence"/>
</dbReference>
<dbReference type="OrthoDB" id="5984319at2759"/>
<proteinExistence type="predicted"/>
<reference evidence="1" key="1">
    <citation type="submission" date="2020-04" db="EMBL/GenBank/DDBJ databases">
        <authorList>
            <person name="Alioto T."/>
            <person name="Alioto T."/>
            <person name="Gomez Garrido J."/>
        </authorList>
    </citation>
    <scope>NUCLEOTIDE SEQUENCE</scope>
    <source>
        <strain evidence="1">A484AB</strain>
    </source>
</reference>
<dbReference type="PANTHER" id="PTHR22955:SF77">
    <property type="entry name" value="ASPARTIC PUTATIVE DOMAIN-CONTAINING PROTEIN-RELATED"/>
    <property type="match status" value="1"/>
</dbReference>
<name>A0A6S7KAM5_PARCT</name>
<dbReference type="InterPro" id="IPR008042">
    <property type="entry name" value="Retrotrans_Pao"/>
</dbReference>
<sequence length="203" mass="22875">MAAYLMSHYPSTPPTSCLIAAKSCVPPIKATTIPRLELMGAVLSTQVVKSITQILSVATVTFWTDSTNVLFWVLNQSRSFKPFVANRVGEIQRTTDPTQWRHVPGKLNPSDLPTRGVSAKDLIESKSPNEDTTSEVFMDPTKYSSLQRLVRVTVWILRFARNCKLSKERRVLSATLASEDITEAETVWLRRTQSPFQMERNNC</sequence>
<dbReference type="AlphaFoldDB" id="A0A6S7KAM5"/>
<dbReference type="Pfam" id="PF05380">
    <property type="entry name" value="Peptidase_A17"/>
    <property type="match status" value="1"/>
</dbReference>
<dbReference type="EMBL" id="CACRXK020013185">
    <property type="protein sequence ID" value="CAB4024702.1"/>
    <property type="molecule type" value="Genomic_DNA"/>
</dbReference>
<protein>
    <submittedName>
        <fullName evidence="1">Uncharacterized protein</fullName>
    </submittedName>
</protein>
<evidence type="ECO:0000313" key="2">
    <source>
        <dbReference type="Proteomes" id="UP001152795"/>
    </source>
</evidence>
<dbReference type="PANTHER" id="PTHR22955">
    <property type="entry name" value="RETROTRANSPOSON"/>
    <property type="match status" value="1"/>
</dbReference>